<dbReference type="PANTHER" id="PTHR43047:SF78">
    <property type="entry name" value="SENSORY_REGULATORY PROTEIN RPFC"/>
    <property type="match status" value="1"/>
</dbReference>
<dbReference type="Gene3D" id="3.30.565.10">
    <property type="entry name" value="Histidine kinase-like ATPase, C-terminal domain"/>
    <property type="match status" value="1"/>
</dbReference>
<dbReference type="PROSITE" id="PS50109">
    <property type="entry name" value="HIS_KIN"/>
    <property type="match status" value="1"/>
</dbReference>
<keyword evidence="10" id="KW-1185">Reference proteome</keyword>
<dbReference type="Pfam" id="PF02518">
    <property type="entry name" value="HATPase_c"/>
    <property type="match status" value="1"/>
</dbReference>
<dbReference type="Pfam" id="PF00072">
    <property type="entry name" value="Response_reg"/>
    <property type="match status" value="1"/>
</dbReference>
<evidence type="ECO:0000313" key="9">
    <source>
        <dbReference type="EMBL" id="GAQ87383.1"/>
    </source>
</evidence>
<dbReference type="InterPro" id="IPR005467">
    <property type="entry name" value="His_kinase_dom"/>
</dbReference>
<dbReference type="InterPro" id="IPR003594">
    <property type="entry name" value="HATPase_dom"/>
</dbReference>
<evidence type="ECO:0000256" key="5">
    <source>
        <dbReference type="PROSITE-ProRule" id="PRU00169"/>
    </source>
</evidence>
<dbReference type="InterPro" id="IPR004358">
    <property type="entry name" value="Sig_transdc_His_kin-like_C"/>
</dbReference>
<dbReference type="STRING" id="105231.A0A1Y1I9Z2"/>
<organism evidence="9 10">
    <name type="scientific">Klebsormidium nitens</name>
    <name type="common">Green alga</name>
    <name type="synonym">Ulothrix nitens</name>
    <dbReference type="NCBI Taxonomy" id="105231"/>
    <lineage>
        <taxon>Eukaryota</taxon>
        <taxon>Viridiplantae</taxon>
        <taxon>Streptophyta</taxon>
        <taxon>Klebsormidiophyceae</taxon>
        <taxon>Klebsormidiales</taxon>
        <taxon>Klebsormidiaceae</taxon>
        <taxon>Klebsormidium</taxon>
    </lineage>
</organism>
<evidence type="ECO:0000256" key="4">
    <source>
        <dbReference type="ARBA" id="ARBA00022777"/>
    </source>
</evidence>
<evidence type="ECO:0000259" key="8">
    <source>
        <dbReference type="PROSITE" id="PS50110"/>
    </source>
</evidence>
<dbReference type="SUPFAM" id="SSF55874">
    <property type="entry name" value="ATPase domain of HSP90 chaperone/DNA topoisomerase II/histidine kinase"/>
    <property type="match status" value="1"/>
</dbReference>
<evidence type="ECO:0000256" key="3">
    <source>
        <dbReference type="ARBA" id="ARBA00022679"/>
    </source>
</evidence>
<keyword evidence="5" id="KW-0597">Phosphoprotein</keyword>
<dbReference type="OMA" id="AIASECI"/>
<dbReference type="EC" id="2.7.13.3" evidence="2"/>
<keyword evidence="4" id="KW-0418">Kinase</keyword>
<dbReference type="SMART" id="SM00387">
    <property type="entry name" value="HATPase_c"/>
    <property type="match status" value="1"/>
</dbReference>
<dbReference type="CDD" id="cd16922">
    <property type="entry name" value="HATPase_EvgS-ArcB-TorS-like"/>
    <property type="match status" value="1"/>
</dbReference>
<dbReference type="SMART" id="SM00448">
    <property type="entry name" value="REC"/>
    <property type="match status" value="1"/>
</dbReference>
<evidence type="ECO:0000256" key="2">
    <source>
        <dbReference type="ARBA" id="ARBA00012438"/>
    </source>
</evidence>
<evidence type="ECO:0000259" key="7">
    <source>
        <dbReference type="PROSITE" id="PS50109"/>
    </source>
</evidence>
<feature type="domain" description="Response regulatory" evidence="8">
    <location>
        <begin position="237"/>
        <end position="351"/>
    </location>
</feature>
<protein>
    <recommendedName>
        <fullName evidence="2">histidine kinase</fullName>
        <ecNumber evidence="2">2.7.13.3</ecNumber>
    </recommendedName>
</protein>
<gene>
    <name evidence="9" type="ORF">KFL_003490070</name>
</gene>
<dbReference type="OrthoDB" id="21225at2759"/>
<evidence type="ECO:0000256" key="6">
    <source>
        <dbReference type="SAM" id="MobiDB-lite"/>
    </source>
</evidence>
<comment type="catalytic activity">
    <reaction evidence="1">
        <text>ATP + protein L-histidine = ADP + protein N-phospho-L-histidine.</text>
        <dbReference type="EC" id="2.7.13.3"/>
    </reaction>
</comment>
<reference evidence="9 10" key="1">
    <citation type="journal article" date="2014" name="Nat. Commun.">
        <title>Klebsormidium flaccidum genome reveals primary factors for plant terrestrial adaptation.</title>
        <authorList>
            <person name="Hori K."/>
            <person name="Maruyama F."/>
            <person name="Fujisawa T."/>
            <person name="Togashi T."/>
            <person name="Yamamoto N."/>
            <person name="Seo M."/>
            <person name="Sato S."/>
            <person name="Yamada T."/>
            <person name="Mori H."/>
            <person name="Tajima N."/>
            <person name="Moriyama T."/>
            <person name="Ikeuchi M."/>
            <person name="Watanabe M."/>
            <person name="Wada H."/>
            <person name="Kobayashi K."/>
            <person name="Saito M."/>
            <person name="Masuda T."/>
            <person name="Sasaki-Sekimoto Y."/>
            <person name="Mashiguchi K."/>
            <person name="Awai K."/>
            <person name="Shimojima M."/>
            <person name="Masuda S."/>
            <person name="Iwai M."/>
            <person name="Nobusawa T."/>
            <person name="Narise T."/>
            <person name="Kondo S."/>
            <person name="Saito H."/>
            <person name="Sato R."/>
            <person name="Murakawa M."/>
            <person name="Ihara Y."/>
            <person name="Oshima-Yamada Y."/>
            <person name="Ohtaka K."/>
            <person name="Satoh M."/>
            <person name="Sonobe K."/>
            <person name="Ishii M."/>
            <person name="Ohtani R."/>
            <person name="Kanamori-Sato M."/>
            <person name="Honoki R."/>
            <person name="Miyazaki D."/>
            <person name="Mochizuki H."/>
            <person name="Umetsu J."/>
            <person name="Higashi K."/>
            <person name="Shibata D."/>
            <person name="Kamiya Y."/>
            <person name="Sato N."/>
            <person name="Nakamura Y."/>
            <person name="Tabata S."/>
            <person name="Ida S."/>
            <person name="Kurokawa K."/>
            <person name="Ohta H."/>
        </authorList>
    </citation>
    <scope>NUCLEOTIDE SEQUENCE [LARGE SCALE GENOMIC DNA]</scope>
    <source>
        <strain evidence="9 10">NIES-2285</strain>
    </source>
</reference>
<evidence type="ECO:0000256" key="1">
    <source>
        <dbReference type="ARBA" id="ARBA00000085"/>
    </source>
</evidence>
<evidence type="ECO:0000313" key="10">
    <source>
        <dbReference type="Proteomes" id="UP000054558"/>
    </source>
</evidence>
<dbReference type="PRINTS" id="PR00344">
    <property type="entry name" value="BCTRLSENSOR"/>
</dbReference>
<dbReference type="Proteomes" id="UP000054558">
    <property type="component" value="Unassembled WGS sequence"/>
</dbReference>
<dbReference type="InterPro" id="IPR036890">
    <property type="entry name" value="HATPase_C_sf"/>
</dbReference>
<dbReference type="EMBL" id="DF237298">
    <property type="protein sequence ID" value="GAQ87383.1"/>
    <property type="molecule type" value="Genomic_DNA"/>
</dbReference>
<name>A0A1Y1I9Z2_KLENI</name>
<dbReference type="PANTHER" id="PTHR43047">
    <property type="entry name" value="TWO-COMPONENT HISTIDINE PROTEIN KINASE"/>
    <property type="match status" value="1"/>
</dbReference>
<dbReference type="CDD" id="cd17546">
    <property type="entry name" value="REC_hyHK_CKI1_RcsC-like"/>
    <property type="match status" value="1"/>
</dbReference>
<proteinExistence type="predicted"/>
<dbReference type="Gene3D" id="3.40.50.2300">
    <property type="match status" value="1"/>
</dbReference>
<feature type="region of interest" description="Disordered" evidence="6">
    <location>
        <begin position="181"/>
        <end position="201"/>
    </location>
</feature>
<sequence length="377" mass="41132">MYHLKVEPIELLELLDSTVSAYRLYAKDLLSKEALPGMTRRTRESLIITSKLEDSVAAVLWGDNVRVRQILGNLTSNAIKFTYKGSVTITVTQPTKGQIMFSVKDTGLGISETDQRKLFGKYEQLATFRPSTAGTTGLGLCISKSLVKRMGGKMGVDSKPKQGSTFWFTLPVIDPPVKAKRRSVVGRNDSPRGDGGIPQLLMPEMPREITSGPPHVEIHREPAPKPEDLVLTSDDLRVLVAEDNPVLQMTLKAMLMRLGITPVVVGNGADVVKECGGDPFDLLILDIQMPEMNGDTALAAVLQKEHPLKAVACTGDAMPHQIEHYKKVGFSAVVTKPFTFAELTSALLEMGILSKKEDAVETPADPVTQTLQKMLSI</sequence>
<accession>A0A1Y1I9Z2</accession>
<dbReference type="AlphaFoldDB" id="A0A1Y1I9Z2"/>
<dbReference type="GO" id="GO:0004673">
    <property type="term" value="F:protein histidine kinase activity"/>
    <property type="evidence" value="ECO:0007669"/>
    <property type="project" value="UniProtKB-EC"/>
</dbReference>
<keyword evidence="3" id="KW-0808">Transferase</keyword>
<feature type="domain" description="Histidine kinase" evidence="7">
    <location>
        <begin position="1"/>
        <end position="174"/>
    </location>
</feature>
<dbReference type="SUPFAM" id="SSF52172">
    <property type="entry name" value="CheY-like"/>
    <property type="match status" value="1"/>
</dbReference>
<feature type="modified residue" description="4-aspartylphosphate" evidence="5">
    <location>
        <position position="286"/>
    </location>
</feature>
<dbReference type="InterPro" id="IPR001789">
    <property type="entry name" value="Sig_transdc_resp-reg_receiver"/>
</dbReference>
<dbReference type="PROSITE" id="PS50110">
    <property type="entry name" value="RESPONSE_REGULATORY"/>
    <property type="match status" value="1"/>
</dbReference>
<dbReference type="InterPro" id="IPR011006">
    <property type="entry name" value="CheY-like_superfamily"/>
</dbReference>
<dbReference type="GO" id="GO:0000160">
    <property type="term" value="P:phosphorelay signal transduction system"/>
    <property type="evidence" value="ECO:0007669"/>
    <property type="project" value="InterPro"/>
</dbReference>